<sequence>MSGDGRYLSAVALFCASSALEPLTEFQVTVFSVQVKKTIGKQYGATGMTVDSQRDNLYVALAAGDALSVIDLHTLKEIARHDTGPRTCPTHLARIGDNVWFGHGCDDNWTGGVGPLDTAVYTASRSTNDFPAYETTALAGRGAYRVGCYPVAVSVSPDDQYIALGIQNPDNDVVSYEPGGVLPVQRLDITEDVVALRGLARARYTSRLFVITMGATGGSPALRIIEL</sequence>
<evidence type="ECO:0000313" key="2">
    <source>
        <dbReference type="Proteomes" id="UP000681340"/>
    </source>
</evidence>
<dbReference type="Gene3D" id="2.130.10.10">
    <property type="entry name" value="YVTN repeat-like/Quinoprotein amine dehydrogenase"/>
    <property type="match status" value="1"/>
</dbReference>
<accession>A0A919VXE1</accession>
<dbReference type="SUPFAM" id="SSF63825">
    <property type="entry name" value="YWTD domain"/>
    <property type="match status" value="1"/>
</dbReference>
<gene>
    <name evidence="1" type="ORF">Aau02nite_91240</name>
</gene>
<protein>
    <submittedName>
        <fullName evidence="1">Uncharacterized protein</fullName>
    </submittedName>
</protein>
<comment type="caution">
    <text evidence="1">The sequence shown here is derived from an EMBL/GenBank/DDBJ whole genome shotgun (WGS) entry which is preliminary data.</text>
</comment>
<dbReference type="RefSeq" id="WP_212994895.1">
    <property type="nucleotide sequence ID" value="NZ_BAABEA010000027.1"/>
</dbReference>
<keyword evidence="2" id="KW-1185">Reference proteome</keyword>
<dbReference type="Proteomes" id="UP000681340">
    <property type="component" value="Unassembled WGS sequence"/>
</dbReference>
<organism evidence="1 2">
    <name type="scientific">Actinoplanes auranticolor</name>
    <dbReference type="NCBI Taxonomy" id="47988"/>
    <lineage>
        <taxon>Bacteria</taxon>
        <taxon>Bacillati</taxon>
        <taxon>Actinomycetota</taxon>
        <taxon>Actinomycetes</taxon>
        <taxon>Micromonosporales</taxon>
        <taxon>Micromonosporaceae</taxon>
        <taxon>Actinoplanes</taxon>
    </lineage>
</organism>
<proteinExistence type="predicted"/>
<dbReference type="AlphaFoldDB" id="A0A919VXE1"/>
<dbReference type="EMBL" id="BOQL01000102">
    <property type="protein sequence ID" value="GIM80591.1"/>
    <property type="molecule type" value="Genomic_DNA"/>
</dbReference>
<dbReference type="InterPro" id="IPR015943">
    <property type="entry name" value="WD40/YVTN_repeat-like_dom_sf"/>
</dbReference>
<reference evidence="1" key="1">
    <citation type="submission" date="2021-03" db="EMBL/GenBank/DDBJ databases">
        <title>Whole genome shotgun sequence of Actinoplanes auranticolor NBRC 12245.</title>
        <authorList>
            <person name="Komaki H."/>
            <person name="Tamura T."/>
        </authorList>
    </citation>
    <scope>NUCLEOTIDE SEQUENCE</scope>
    <source>
        <strain evidence="1">NBRC 12245</strain>
    </source>
</reference>
<name>A0A919VXE1_9ACTN</name>
<evidence type="ECO:0000313" key="1">
    <source>
        <dbReference type="EMBL" id="GIM80591.1"/>
    </source>
</evidence>